<dbReference type="PROSITE" id="PS51387">
    <property type="entry name" value="FAD_PCMH"/>
    <property type="match status" value="1"/>
</dbReference>
<dbReference type="RefSeq" id="WP_226968254.1">
    <property type="nucleotide sequence ID" value="NZ_JACHHW010000001.1"/>
</dbReference>
<dbReference type="Gene3D" id="3.30.465.10">
    <property type="match status" value="1"/>
</dbReference>
<keyword evidence="3" id="KW-0812">Transmembrane</keyword>
<evidence type="ECO:0000313" key="6">
    <source>
        <dbReference type="Proteomes" id="UP000536640"/>
    </source>
</evidence>
<dbReference type="InterPro" id="IPR010031">
    <property type="entry name" value="FAD_lactone_oxidase-like"/>
</dbReference>
<dbReference type="PANTHER" id="PTHR43762:SF1">
    <property type="entry name" value="D-ARABINONO-1,4-LACTONE OXIDASE"/>
    <property type="match status" value="1"/>
</dbReference>
<dbReference type="PANTHER" id="PTHR43762">
    <property type="entry name" value="L-GULONOLACTONE OXIDASE"/>
    <property type="match status" value="1"/>
</dbReference>
<dbReference type="GO" id="GO:0071949">
    <property type="term" value="F:FAD binding"/>
    <property type="evidence" value="ECO:0007669"/>
    <property type="project" value="InterPro"/>
</dbReference>
<gene>
    <name evidence="5" type="ORF">HNQ57_000281</name>
</gene>
<keyword evidence="6" id="KW-1185">Reference proteome</keyword>
<dbReference type="SUPFAM" id="SSF56176">
    <property type="entry name" value="FAD-binding/transporter-associated domain-like"/>
    <property type="match status" value="1"/>
</dbReference>
<protein>
    <submittedName>
        <fullName evidence="5">FAD/FMN-containing dehydrogenase</fullName>
    </submittedName>
</protein>
<dbReference type="Pfam" id="PF01565">
    <property type="entry name" value="FAD_binding_4"/>
    <property type="match status" value="1"/>
</dbReference>
<sequence>MYKLKGSRFNRVNPAQLLWRVFRVLASILILLIVVLAVSTAVTVLRSGDDSFVPPVLPLTVNNVGKLNAVRVGQVLRPESIADVQAVLASTSGRVSIGGGRFSQGGQTAYPDSLHLDMRSFNKVLNIDTAAKTVTVQPGIRWRDLQAAIDPHNLAIKIMQTYANFTVGGSLSVNVHGRYIGEGPLVGSVLRLKLLLADGSVVDASPNTNADIFYGAIGGYGGLGVIVEATLQLEDNIAVERRVRVMATEDYAQHFRDNVRDNSDVVFHNADIYPPHYNRLRDVSWLATDKSPTVAERLIPEDKDYYWQVKTAEFVASSNFGKWTREHIIDPVWYYPERVEWRNYEASYDVAELEPKDRSEYSYGLREYFVPVERFDEFHVQMRDIFQRNKANIINVSVRHAKADPNTILNWAKTEVFAFVVYYRQGTDAAAKKAVSVWSSEMIDAAISLGGAYYLPYQLQASPEQFLAAYPKATDYFALKRRLDPNNRFVNLLWVKYYPKNRDLLAQSKTDLGNYYRSEEQTFLTIPEWYLVFQPKEYADYLAQGRDPSNFPFYESIEEYWVLYDRAIAISRQSYPANTEYRTMLRVIGISTTLEYLAKGAYEGSIGRFTRWTASGEDTEEDKLIQQAHRAYSELIYDEPWYEFDFAGWRDRLWAETSLWGDHPLRKWERKLFFSAEFGLKSLYAKAIKYAAQSTYGETDKRIYLTAQRVISNSIRLPKEPDGVEMLAGGGDDFLMSVPRRGDFTKTMPRFASDEWAISDISGNHQIVVSLLGLAGADVSGLAGRELFRSVLVSDDERERIFVLVGVADLTRFLEALASKASEQQIELEHIFDY</sequence>
<feature type="domain" description="FAD-binding PCMH-type" evidence="4">
    <location>
        <begin position="67"/>
        <end position="236"/>
    </location>
</feature>
<organism evidence="5 6">
    <name type="scientific">Zhongshania antarctica</name>
    <dbReference type="NCBI Taxonomy" id="641702"/>
    <lineage>
        <taxon>Bacteria</taxon>
        <taxon>Pseudomonadati</taxon>
        <taxon>Pseudomonadota</taxon>
        <taxon>Gammaproteobacteria</taxon>
        <taxon>Cellvibrionales</taxon>
        <taxon>Spongiibacteraceae</taxon>
        <taxon>Zhongshania</taxon>
    </lineage>
</organism>
<dbReference type="InterPro" id="IPR006094">
    <property type="entry name" value="Oxid_FAD_bind_N"/>
</dbReference>
<evidence type="ECO:0000256" key="2">
    <source>
        <dbReference type="ARBA" id="ARBA00022827"/>
    </source>
</evidence>
<evidence type="ECO:0000256" key="1">
    <source>
        <dbReference type="ARBA" id="ARBA00022630"/>
    </source>
</evidence>
<proteinExistence type="predicted"/>
<name>A0A840R0L1_9GAMM</name>
<feature type="transmembrane region" description="Helical" evidence="3">
    <location>
        <begin position="21"/>
        <end position="45"/>
    </location>
</feature>
<keyword evidence="3" id="KW-1133">Transmembrane helix</keyword>
<evidence type="ECO:0000313" key="5">
    <source>
        <dbReference type="EMBL" id="MBB5186022.1"/>
    </source>
</evidence>
<dbReference type="SUPFAM" id="SSF55103">
    <property type="entry name" value="FAD-linked oxidases, C-terminal domain"/>
    <property type="match status" value="1"/>
</dbReference>
<dbReference type="Proteomes" id="UP000536640">
    <property type="component" value="Unassembled WGS sequence"/>
</dbReference>
<keyword evidence="1" id="KW-0285">Flavoprotein</keyword>
<keyword evidence="3" id="KW-0472">Membrane</keyword>
<evidence type="ECO:0000256" key="3">
    <source>
        <dbReference type="SAM" id="Phobius"/>
    </source>
</evidence>
<dbReference type="InterPro" id="IPR016169">
    <property type="entry name" value="FAD-bd_PCMH_sub2"/>
</dbReference>
<dbReference type="AlphaFoldDB" id="A0A840R0L1"/>
<dbReference type="InterPro" id="IPR016166">
    <property type="entry name" value="FAD-bd_PCMH"/>
</dbReference>
<dbReference type="EMBL" id="JACHHW010000001">
    <property type="protein sequence ID" value="MBB5186022.1"/>
    <property type="molecule type" value="Genomic_DNA"/>
</dbReference>
<keyword evidence="2" id="KW-0274">FAD</keyword>
<accession>A0A840R0L1</accession>
<dbReference type="InterPro" id="IPR016164">
    <property type="entry name" value="FAD-linked_Oxase-like_C"/>
</dbReference>
<comment type="caution">
    <text evidence="5">The sequence shown here is derived from an EMBL/GenBank/DDBJ whole genome shotgun (WGS) entry which is preliminary data.</text>
</comment>
<dbReference type="InterPro" id="IPR036318">
    <property type="entry name" value="FAD-bd_PCMH-like_sf"/>
</dbReference>
<reference evidence="5 6" key="1">
    <citation type="submission" date="2020-08" db="EMBL/GenBank/DDBJ databases">
        <title>Genomic Encyclopedia of Type Strains, Phase IV (KMG-IV): sequencing the most valuable type-strain genomes for metagenomic binning, comparative biology and taxonomic classification.</title>
        <authorList>
            <person name="Goeker M."/>
        </authorList>
    </citation>
    <scope>NUCLEOTIDE SEQUENCE [LARGE SCALE GENOMIC DNA]</scope>
    <source>
        <strain evidence="5 6">DSM 25701</strain>
    </source>
</reference>
<dbReference type="GO" id="GO:0016899">
    <property type="term" value="F:oxidoreductase activity, acting on the CH-OH group of donors, oxygen as acceptor"/>
    <property type="evidence" value="ECO:0007669"/>
    <property type="project" value="InterPro"/>
</dbReference>
<evidence type="ECO:0000259" key="4">
    <source>
        <dbReference type="PROSITE" id="PS51387"/>
    </source>
</evidence>